<organism evidence="1 2">
    <name type="scientific">Tetranychus urticae</name>
    <name type="common">Two-spotted spider mite</name>
    <dbReference type="NCBI Taxonomy" id="32264"/>
    <lineage>
        <taxon>Eukaryota</taxon>
        <taxon>Metazoa</taxon>
        <taxon>Ecdysozoa</taxon>
        <taxon>Arthropoda</taxon>
        <taxon>Chelicerata</taxon>
        <taxon>Arachnida</taxon>
        <taxon>Acari</taxon>
        <taxon>Acariformes</taxon>
        <taxon>Trombidiformes</taxon>
        <taxon>Prostigmata</taxon>
        <taxon>Eleutherengona</taxon>
        <taxon>Raphignathae</taxon>
        <taxon>Tetranychoidea</taxon>
        <taxon>Tetranychidae</taxon>
        <taxon>Tetranychus</taxon>
    </lineage>
</organism>
<dbReference type="AlphaFoldDB" id="T1KCX7"/>
<proteinExistence type="predicted"/>
<evidence type="ECO:0000313" key="1">
    <source>
        <dbReference type="EnsemblMetazoa" id="tetur09g00930.1"/>
    </source>
</evidence>
<dbReference type="EnsemblMetazoa" id="tetur09g00930.1">
    <property type="protein sequence ID" value="tetur09g00930.1"/>
    <property type="gene ID" value="tetur09g00930"/>
</dbReference>
<evidence type="ECO:0000313" key="2">
    <source>
        <dbReference type="Proteomes" id="UP000015104"/>
    </source>
</evidence>
<reference evidence="1" key="2">
    <citation type="submission" date="2015-06" db="UniProtKB">
        <authorList>
            <consortium name="EnsemblMetazoa"/>
        </authorList>
    </citation>
    <scope>IDENTIFICATION</scope>
</reference>
<reference evidence="2" key="1">
    <citation type="submission" date="2011-08" db="EMBL/GenBank/DDBJ databases">
        <authorList>
            <person name="Rombauts S."/>
        </authorList>
    </citation>
    <scope>NUCLEOTIDE SEQUENCE</scope>
    <source>
        <strain evidence="2">London</strain>
    </source>
</reference>
<protein>
    <submittedName>
        <fullName evidence="1">Uncharacterized protein</fullName>
    </submittedName>
</protein>
<accession>T1KCX7</accession>
<dbReference type="EMBL" id="CAEY01002001">
    <property type="status" value="NOT_ANNOTATED_CDS"/>
    <property type="molecule type" value="Genomic_DNA"/>
</dbReference>
<dbReference type="HOGENOM" id="CLU_1951523_0_0_1"/>
<sequence>MSIIYDLVQVKLIGENSALNDGEKETMMAFFGRVERMVQDLEDMEQDLDELPDPPNVSPILSPGHWKEATRSWLKIFRYIRNIQQNGVDLNDILNVLQGITMRRRAQHLRVCEFIPDVNRSLSNPASNS</sequence>
<keyword evidence="2" id="KW-1185">Reference proteome</keyword>
<name>T1KCX7_TETUR</name>
<dbReference type="Proteomes" id="UP000015104">
    <property type="component" value="Unassembled WGS sequence"/>
</dbReference>